<dbReference type="InterPro" id="IPR049704">
    <property type="entry name" value="Aminotrans_3_PPA_site"/>
</dbReference>
<dbReference type="PROSITE" id="PS00600">
    <property type="entry name" value="AA_TRANSFER_CLASS_3"/>
    <property type="match status" value="1"/>
</dbReference>
<keyword evidence="2 6" id="KW-0032">Aminotransferase</keyword>
<dbReference type="AlphaFoldDB" id="A0A2A7NYD9"/>
<feature type="region of interest" description="Disordered" evidence="5">
    <location>
        <begin position="1"/>
        <end position="68"/>
    </location>
</feature>
<dbReference type="FunFam" id="3.40.640.10:FF:000014">
    <property type="entry name" value="Adenosylmethionine-8-amino-7-oxononanoate aminotransferase, probable"/>
    <property type="match status" value="1"/>
</dbReference>
<dbReference type="Pfam" id="PF00202">
    <property type="entry name" value="Aminotran_3"/>
    <property type="match status" value="1"/>
</dbReference>
<evidence type="ECO:0000313" key="6">
    <source>
        <dbReference type="EMBL" id="PEG55387.1"/>
    </source>
</evidence>
<dbReference type="SUPFAM" id="SSF53383">
    <property type="entry name" value="PLP-dependent transferases"/>
    <property type="match status" value="1"/>
</dbReference>
<feature type="region of interest" description="Disordered" evidence="5">
    <location>
        <begin position="96"/>
        <end position="115"/>
    </location>
</feature>
<dbReference type="Proteomes" id="UP000220340">
    <property type="component" value="Unassembled WGS sequence"/>
</dbReference>
<evidence type="ECO:0000256" key="5">
    <source>
        <dbReference type="SAM" id="MobiDB-lite"/>
    </source>
</evidence>
<dbReference type="Gene3D" id="3.90.1150.10">
    <property type="entry name" value="Aspartate Aminotransferase, domain 1"/>
    <property type="match status" value="1"/>
</dbReference>
<name>A0A2A7NYD9_9MYCO</name>
<protein>
    <submittedName>
        <fullName evidence="6">Aspartate aminotransferase family protein</fullName>
    </submittedName>
</protein>
<dbReference type="InterPro" id="IPR005814">
    <property type="entry name" value="Aminotrans_3"/>
</dbReference>
<dbReference type="GO" id="GO:0008483">
    <property type="term" value="F:transaminase activity"/>
    <property type="evidence" value="ECO:0007669"/>
    <property type="project" value="UniProtKB-KW"/>
</dbReference>
<reference evidence="6 7" key="1">
    <citation type="submission" date="2017-10" db="EMBL/GenBank/DDBJ databases">
        <title>The new phylogeny of genus Mycobacterium.</title>
        <authorList>
            <person name="Tortoli E."/>
            <person name="Trovato A."/>
            <person name="Cirillo D.M."/>
        </authorList>
    </citation>
    <scope>NUCLEOTIDE SEQUENCE [LARGE SCALE GENOMIC DNA]</scope>
    <source>
        <strain evidence="6 7">IP141170001</strain>
    </source>
</reference>
<evidence type="ECO:0000256" key="2">
    <source>
        <dbReference type="ARBA" id="ARBA00022576"/>
    </source>
</evidence>
<evidence type="ECO:0000313" key="7">
    <source>
        <dbReference type="Proteomes" id="UP000220340"/>
    </source>
</evidence>
<evidence type="ECO:0000256" key="1">
    <source>
        <dbReference type="ARBA" id="ARBA00008954"/>
    </source>
</evidence>
<comment type="caution">
    <text evidence="6">The sequence shown here is derived from an EMBL/GenBank/DDBJ whole genome shotgun (WGS) entry which is preliminary data.</text>
</comment>
<dbReference type="OrthoDB" id="9801834at2"/>
<keyword evidence="7" id="KW-1185">Reference proteome</keyword>
<keyword evidence="4" id="KW-0663">Pyridoxal phosphate</keyword>
<evidence type="ECO:0000256" key="4">
    <source>
        <dbReference type="ARBA" id="ARBA00022898"/>
    </source>
</evidence>
<dbReference type="InterPro" id="IPR015422">
    <property type="entry name" value="PyrdxlP-dep_Trfase_small"/>
</dbReference>
<dbReference type="Gene3D" id="3.40.640.10">
    <property type="entry name" value="Type I PLP-dependent aspartate aminotransferase-like (Major domain)"/>
    <property type="match status" value="1"/>
</dbReference>
<organism evidence="6 7">
    <name type="scientific">Mycolicibacterium diernhoferi</name>
    <dbReference type="NCBI Taxonomy" id="1801"/>
    <lineage>
        <taxon>Bacteria</taxon>
        <taxon>Bacillati</taxon>
        <taxon>Actinomycetota</taxon>
        <taxon>Actinomycetes</taxon>
        <taxon>Mycobacteriales</taxon>
        <taxon>Mycobacteriaceae</taxon>
        <taxon>Mycolicibacterium</taxon>
    </lineage>
</organism>
<dbReference type="PANTHER" id="PTHR43094:SF1">
    <property type="entry name" value="AMINOTRANSFERASE CLASS-III"/>
    <property type="match status" value="1"/>
</dbReference>
<dbReference type="CDD" id="cd00610">
    <property type="entry name" value="OAT_like"/>
    <property type="match status" value="1"/>
</dbReference>
<accession>A0A2A7NYD9</accession>
<gene>
    <name evidence="6" type="ORF">CRI78_05560</name>
</gene>
<sequence length="551" mass="59462">MPAGGRHTSISSIESPARATTASRSRRSERRRIAPWTMRTPSSPSERHPSIHNARRRPHAGGHSAVQGKFHPSASIWTICRPARRHCRRFALRRGHPGLTKLGPMSSSLTDATLAPASTPDAADLMAADSRHVIHGFSPFGDRTPGPVFASGRGITLTDVNGQDWIDACAGQANVALGYGRTDLADVVADALRELTFGTHFYQRRSHVGAARLAERLAQVTPEGLDQFVFMLGGSDAVDTAIKIARFANIAAGRPEKIHIIGRWNSYHGVTYGGASLTGDPAMWRNIGPRLEGFSHIDQPEADSVGAARLLEDEILRIGADKVAAFMAEPISTPNGIVVPPDDYWPQIREICDRYDVLLISDEVLTGFGRTGKMFAVENWDLRPDILTMSKAITAGFFPLAVVAISGELRERLSASDDAFVHGVTAGGHPAACAAALATLDIYERENVLAHSITAGQYLSTRLHALADTYPVLDKSSIRGIGMMHAVDLDPDAVDPGYGAALHAEFINQRVFVRTYRNNQTIGLLPSLTLSTEDVDAITGRMAAALEVTRP</sequence>
<feature type="compositionally biased region" description="Low complexity" evidence="5">
    <location>
        <begin position="14"/>
        <end position="23"/>
    </location>
</feature>
<dbReference type="InterPro" id="IPR015421">
    <property type="entry name" value="PyrdxlP-dep_Trfase_major"/>
</dbReference>
<keyword evidence="3 6" id="KW-0808">Transferase</keyword>
<proteinExistence type="inferred from homology"/>
<dbReference type="GO" id="GO:0030170">
    <property type="term" value="F:pyridoxal phosphate binding"/>
    <property type="evidence" value="ECO:0007669"/>
    <property type="project" value="InterPro"/>
</dbReference>
<dbReference type="EMBL" id="PDCR01000006">
    <property type="protein sequence ID" value="PEG55387.1"/>
    <property type="molecule type" value="Genomic_DNA"/>
</dbReference>
<evidence type="ECO:0000256" key="3">
    <source>
        <dbReference type="ARBA" id="ARBA00022679"/>
    </source>
</evidence>
<dbReference type="PANTHER" id="PTHR43094">
    <property type="entry name" value="AMINOTRANSFERASE"/>
    <property type="match status" value="1"/>
</dbReference>
<comment type="similarity">
    <text evidence="1">Belongs to the class-III pyridoxal-phosphate-dependent aminotransferase family.</text>
</comment>
<dbReference type="InterPro" id="IPR015424">
    <property type="entry name" value="PyrdxlP-dep_Trfase"/>
</dbReference>